<keyword evidence="4" id="KW-0732">Signal</keyword>
<dbReference type="Proteomes" id="UP000659630">
    <property type="component" value="Unassembled WGS sequence"/>
</dbReference>
<evidence type="ECO:0000256" key="6">
    <source>
        <dbReference type="ARBA" id="ARBA00023251"/>
    </source>
</evidence>
<dbReference type="InterPro" id="IPR050515">
    <property type="entry name" value="Beta-lactam/transpept"/>
</dbReference>
<dbReference type="EMBL" id="JACONZ010000001">
    <property type="protein sequence ID" value="MBC5580070.1"/>
    <property type="molecule type" value="Genomic_DNA"/>
</dbReference>
<dbReference type="PANTHER" id="PTHR30627:SF6">
    <property type="entry name" value="BETA-LACTAMASE YBXI-RELATED"/>
    <property type="match status" value="1"/>
</dbReference>
<keyword evidence="10" id="KW-1185">Reference proteome</keyword>
<dbReference type="GO" id="GO:0046677">
    <property type="term" value="P:response to antibiotic"/>
    <property type="evidence" value="ECO:0007669"/>
    <property type="project" value="UniProtKB-KW"/>
</dbReference>
<comment type="similarity">
    <text evidence="2">Belongs to the class-D beta-lactamase family.</text>
</comment>
<evidence type="ECO:0000259" key="8">
    <source>
        <dbReference type="Pfam" id="PF00905"/>
    </source>
</evidence>
<dbReference type="Gene3D" id="3.90.1310.10">
    <property type="entry name" value="Penicillin-binding protein 2a (Domain 2)"/>
    <property type="match status" value="1"/>
</dbReference>
<evidence type="ECO:0000256" key="4">
    <source>
        <dbReference type="ARBA" id="ARBA00022729"/>
    </source>
</evidence>
<evidence type="ECO:0000313" key="9">
    <source>
        <dbReference type="EMBL" id="MBC5580070.1"/>
    </source>
</evidence>
<dbReference type="GO" id="GO:0008800">
    <property type="term" value="F:beta-lactamase activity"/>
    <property type="evidence" value="ECO:0007669"/>
    <property type="project" value="UniProtKB-EC"/>
</dbReference>
<evidence type="ECO:0000256" key="7">
    <source>
        <dbReference type="SAM" id="MobiDB-lite"/>
    </source>
</evidence>
<dbReference type="GO" id="GO:0008658">
    <property type="term" value="F:penicillin binding"/>
    <property type="evidence" value="ECO:0007669"/>
    <property type="project" value="InterPro"/>
</dbReference>
<gene>
    <name evidence="9" type="ORF">H8S23_00950</name>
</gene>
<dbReference type="EC" id="3.5.2.6" evidence="3"/>
<dbReference type="InterPro" id="IPR012338">
    <property type="entry name" value="Beta-lactam/transpept-like"/>
</dbReference>
<evidence type="ECO:0000313" key="10">
    <source>
        <dbReference type="Proteomes" id="UP000659630"/>
    </source>
</evidence>
<dbReference type="SUPFAM" id="SSF56519">
    <property type="entry name" value="Penicillin binding protein dimerisation domain"/>
    <property type="match status" value="1"/>
</dbReference>
<organism evidence="9 10">
    <name type="scientific">Anaerofilum hominis</name>
    <dbReference type="NCBI Taxonomy" id="2763016"/>
    <lineage>
        <taxon>Bacteria</taxon>
        <taxon>Bacillati</taxon>
        <taxon>Bacillota</taxon>
        <taxon>Clostridia</taxon>
        <taxon>Eubacteriales</taxon>
        <taxon>Oscillospiraceae</taxon>
        <taxon>Anaerofilum</taxon>
    </lineage>
</organism>
<reference evidence="9" key="1">
    <citation type="submission" date="2020-08" db="EMBL/GenBank/DDBJ databases">
        <title>Genome public.</title>
        <authorList>
            <person name="Liu C."/>
            <person name="Sun Q."/>
        </authorList>
    </citation>
    <scope>NUCLEOTIDE SEQUENCE</scope>
    <source>
        <strain evidence="9">BX8</strain>
    </source>
</reference>
<dbReference type="AlphaFoldDB" id="A0A923L096"/>
<dbReference type="GO" id="GO:0005886">
    <property type="term" value="C:plasma membrane"/>
    <property type="evidence" value="ECO:0007669"/>
    <property type="project" value="TreeGrafter"/>
</dbReference>
<evidence type="ECO:0000256" key="1">
    <source>
        <dbReference type="ARBA" id="ARBA00001526"/>
    </source>
</evidence>
<dbReference type="InterPro" id="IPR036138">
    <property type="entry name" value="PBP_dimer_sf"/>
</dbReference>
<evidence type="ECO:0000256" key="5">
    <source>
        <dbReference type="ARBA" id="ARBA00022801"/>
    </source>
</evidence>
<name>A0A923L096_9FIRM</name>
<comment type="catalytic activity">
    <reaction evidence="1">
        <text>a beta-lactam + H2O = a substituted beta-amino acid</text>
        <dbReference type="Rhea" id="RHEA:20401"/>
        <dbReference type="ChEBI" id="CHEBI:15377"/>
        <dbReference type="ChEBI" id="CHEBI:35627"/>
        <dbReference type="ChEBI" id="CHEBI:140347"/>
        <dbReference type="EC" id="3.5.2.6"/>
    </reaction>
</comment>
<proteinExistence type="inferred from homology"/>
<keyword evidence="5" id="KW-0378">Hydrolase</keyword>
<accession>A0A923L096</accession>
<dbReference type="GO" id="GO:0071555">
    <property type="term" value="P:cell wall organization"/>
    <property type="evidence" value="ECO:0007669"/>
    <property type="project" value="TreeGrafter"/>
</dbReference>
<dbReference type="InterPro" id="IPR001460">
    <property type="entry name" value="PCN-bd_Tpept"/>
</dbReference>
<comment type="caution">
    <text evidence="9">The sequence shown here is derived from an EMBL/GenBank/DDBJ whole genome shotgun (WGS) entry which is preliminary data.</text>
</comment>
<evidence type="ECO:0000256" key="2">
    <source>
        <dbReference type="ARBA" id="ARBA00007898"/>
    </source>
</evidence>
<feature type="domain" description="Penicillin-binding protein transpeptidase" evidence="8">
    <location>
        <begin position="218"/>
        <end position="525"/>
    </location>
</feature>
<dbReference type="Pfam" id="PF00905">
    <property type="entry name" value="Transpeptidase"/>
    <property type="match status" value="1"/>
</dbReference>
<protein>
    <recommendedName>
        <fullName evidence="3">beta-lactamase</fullName>
        <ecNumber evidence="3">3.5.2.6</ecNumber>
    </recommendedName>
</protein>
<feature type="region of interest" description="Disordered" evidence="7">
    <location>
        <begin position="459"/>
        <end position="482"/>
    </location>
</feature>
<sequence>MRDKRFVTVVASFLLLFAVLQTRLVGLAMNTQSAQAAAVQSSCLLPLYGGRAEIYDCRMRPLTGVGAEQVALALPGDDSYAKLYRSLTEDTAARLYSLEGAKPSLVGLASEVDEALGVYVFDKPRRYFEAPIAVHTLGYLGQDGSGVSGIERCYDGLLAGGGDSTYVRCVTTAAGGLMAGTEPELVRRSGSGFSIQLTLDRDLQRVCEGIALEAIPHGAIVVMEVSTGELRAVVSTPGYDPYDVAKSIEANDTGLLNRAISAYSVGSVFKPLVAAAALKAGFDENAGYECTGVIEVDGHLYHCNNNKAHGQMTMQSALEQSCNCYFIWLGQQLGGEAICELATLEGFGRATPLAEGYYGASGNLPGAEELKNSGQLASVSFGQGRLLATPVQLAACFNTFANDGVYIGPTLVRGKVETATGRVVEEAPAQETMRVLPQQINDKLQQMLRGVVEEGIAGKAEPARGGAAGKTGTAQTGRTDSDGNELLDSWFAGYYPAEAPRYTIVILKDSTHEAGETLAPVFARLCDALTLSQNSGESPD</sequence>
<keyword evidence="6" id="KW-0046">Antibiotic resistance</keyword>
<dbReference type="SUPFAM" id="SSF56601">
    <property type="entry name" value="beta-lactamase/transpeptidase-like"/>
    <property type="match status" value="1"/>
</dbReference>
<evidence type="ECO:0000256" key="3">
    <source>
        <dbReference type="ARBA" id="ARBA00012865"/>
    </source>
</evidence>
<dbReference type="RefSeq" id="WP_186886444.1">
    <property type="nucleotide sequence ID" value="NZ_JACONZ010000001.1"/>
</dbReference>
<dbReference type="PANTHER" id="PTHR30627">
    <property type="entry name" value="PEPTIDOGLYCAN D,D-TRANSPEPTIDASE"/>
    <property type="match status" value="1"/>
</dbReference>
<dbReference type="Gene3D" id="3.40.710.10">
    <property type="entry name" value="DD-peptidase/beta-lactamase superfamily"/>
    <property type="match status" value="1"/>
</dbReference>